<feature type="transmembrane region" description="Helical" evidence="1">
    <location>
        <begin position="128"/>
        <end position="150"/>
    </location>
</feature>
<evidence type="ECO:0000256" key="1">
    <source>
        <dbReference type="SAM" id="Phobius"/>
    </source>
</evidence>
<dbReference type="Pfam" id="PF19877">
    <property type="entry name" value="DUF6350"/>
    <property type="match status" value="1"/>
</dbReference>
<evidence type="ECO:0000313" key="3">
    <source>
        <dbReference type="Proteomes" id="UP001589707"/>
    </source>
</evidence>
<feature type="transmembrane region" description="Helical" evidence="1">
    <location>
        <begin position="374"/>
        <end position="396"/>
    </location>
</feature>
<feature type="transmembrane region" description="Helical" evidence="1">
    <location>
        <begin position="332"/>
        <end position="354"/>
    </location>
</feature>
<feature type="transmembrane region" description="Helical" evidence="1">
    <location>
        <begin position="80"/>
        <end position="97"/>
    </location>
</feature>
<keyword evidence="3" id="KW-1185">Reference proteome</keyword>
<gene>
    <name evidence="2" type="ORF">ACFFN1_02475</name>
</gene>
<protein>
    <submittedName>
        <fullName evidence="2">DUF6350 family protein</fullName>
    </submittedName>
</protein>
<evidence type="ECO:0000313" key="2">
    <source>
        <dbReference type="EMBL" id="MFB9775283.1"/>
    </source>
</evidence>
<feature type="transmembrane region" description="Helical" evidence="1">
    <location>
        <begin position="307"/>
        <end position="325"/>
    </location>
</feature>
<reference evidence="2 3" key="1">
    <citation type="submission" date="2024-09" db="EMBL/GenBank/DDBJ databases">
        <authorList>
            <person name="Sun Q."/>
            <person name="Mori K."/>
        </authorList>
    </citation>
    <scope>NUCLEOTIDE SEQUENCE [LARGE SCALE GENOMIC DNA]</scope>
    <source>
        <strain evidence="2 3">JCM 11683</strain>
    </source>
</reference>
<proteinExistence type="predicted"/>
<name>A0ABV5WYK8_9MICO</name>
<feature type="transmembrane region" description="Helical" evidence="1">
    <location>
        <begin position="55"/>
        <end position="74"/>
    </location>
</feature>
<comment type="caution">
    <text evidence="2">The sequence shown here is derived from an EMBL/GenBank/DDBJ whole genome shotgun (WGS) entry which is preliminary data.</text>
</comment>
<keyword evidence="1" id="KW-1133">Transmembrane helix</keyword>
<dbReference type="Proteomes" id="UP001589707">
    <property type="component" value="Unassembled WGS sequence"/>
</dbReference>
<dbReference type="RefSeq" id="WP_376838275.1">
    <property type="nucleotide sequence ID" value="NZ_JBHMAU010000022.1"/>
</dbReference>
<keyword evidence="1" id="KW-0472">Membrane</keyword>
<keyword evidence="1" id="KW-0812">Transmembrane</keyword>
<dbReference type="EMBL" id="JBHMAU010000022">
    <property type="protein sequence ID" value="MFB9775283.1"/>
    <property type="molecule type" value="Genomic_DNA"/>
</dbReference>
<feature type="transmembrane region" description="Helical" evidence="1">
    <location>
        <begin position="239"/>
        <end position="257"/>
    </location>
</feature>
<organism evidence="2 3">
    <name type="scientific">Brevibacterium otitidis</name>
    <dbReference type="NCBI Taxonomy" id="53364"/>
    <lineage>
        <taxon>Bacteria</taxon>
        <taxon>Bacillati</taxon>
        <taxon>Actinomycetota</taxon>
        <taxon>Actinomycetes</taxon>
        <taxon>Micrococcales</taxon>
        <taxon>Brevibacteriaceae</taxon>
        <taxon>Brevibacterium</taxon>
    </lineage>
</organism>
<feature type="transmembrane region" description="Helical" evidence="1">
    <location>
        <begin position="20"/>
        <end position="48"/>
    </location>
</feature>
<sequence>MNPAAESPTSRPRHLGRHPAVIGVLEIVRVLLMLLTIAFLLSAIAWFIGIAEQQPLAAIPSWAFTGLAAATGLSVQPGEAVMSFPPSLLCLIVWLLLRSAASRTSTALAANARLQEAGQLETHRAPQLSAYLSIAAVFLAVTVGLGFLLGSVAVSVLGYARVGLLTASAIVLGARLHPTQAAESEQLAARLGAQWTAALPAAHRVRVRTGWALTGLAVIVVAVGLVTEFDEVSAVVELYSAPVAAAIGLSVVQLLYLPGILAIALAWLSGAGVALSATETASVLSPAAGPRPAVPLLAMIPEDPPGFLAAAPALLVILGLLLVTLRRRWQHLDVPAVALATVEVLIFVTVWGLFSTGALGPGGLEVFGVDALRFPLITGGLVCAGLWAGYGIILAARSAQAATASGAEAGEDED</sequence>
<dbReference type="InterPro" id="IPR045931">
    <property type="entry name" value="DUF6350"/>
</dbReference>
<feature type="transmembrane region" description="Helical" evidence="1">
    <location>
        <begin position="209"/>
        <end position="227"/>
    </location>
</feature>
<accession>A0ABV5WYK8</accession>